<accession>A0A0E9P830</accession>
<sequence>MQPNEYSHDAPSVLQRNPQRKAYTCEQTSLLVSHILCAFINVAESPQALRVSSEVHRSWTNTLTNARSQYASQRGAVHTTGSPSS</sequence>
<evidence type="ECO:0000256" key="1">
    <source>
        <dbReference type="SAM" id="MobiDB-lite"/>
    </source>
</evidence>
<evidence type="ECO:0000313" key="2">
    <source>
        <dbReference type="EMBL" id="JAH00023.1"/>
    </source>
</evidence>
<reference evidence="2" key="2">
    <citation type="journal article" date="2015" name="Fish Shellfish Immunol.">
        <title>Early steps in the European eel (Anguilla anguilla)-Vibrio vulnificus interaction in the gills: Role of the RtxA13 toxin.</title>
        <authorList>
            <person name="Callol A."/>
            <person name="Pajuelo D."/>
            <person name="Ebbesson L."/>
            <person name="Teles M."/>
            <person name="MacKenzie S."/>
            <person name="Amaro C."/>
        </authorList>
    </citation>
    <scope>NUCLEOTIDE SEQUENCE</scope>
</reference>
<reference evidence="2" key="1">
    <citation type="submission" date="2014-11" db="EMBL/GenBank/DDBJ databases">
        <authorList>
            <person name="Amaro Gonzalez C."/>
        </authorList>
    </citation>
    <scope>NUCLEOTIDE SEQUENCE</scope>
</reference>
<protein>
    <submittedName>
        <fullName evidence="2">Uncharacterized protein</fullName>
    </submittedName>
</protein>
<name>A0A0E9P830_ANGAN</name>
<organism evidence="2">
    <name type="scientific">Anguilla anguilla</name>
    <name type="common">European freshwater eel</name>
    <name type="synonym">Muraena anguilla</name>
    <dbReference type="NCBI Taxonomy" id="7936"/>
    <lineage>
        <taxon>Eukaryota</taxon>
        <taxon>Metazoa</taxon>
        <taxon>Chordata</taxon>
        <taxon>Craniata</taxon>
        <taxon>Vertebrata</taxon>
        <taxon>Euteleostomi</taxon>
        <taxon>Actinopterygii</taxon>
        <taxon>Neopterygii</taxon>
        <taxon>Teleostei</taxon>
        <taxon>Anguilliformes</taxon>
        <taxon>Anguillidae</taxon>
        <taxon>Anguilla</taxon>
    </lineage>
</organism>
<dbReference type="EMBL" id="GBXM01108554">
    <property type="protein sequence ID" value="JAH00023.1"/>
    <property type="molecule type" value="Transcribed_RNA"/>
</dbReference>
<dbReference type="AlphaFoldDB" id="A0A0E9P830"/>
<proteinExistence type="predicted"/>
<feature type="region of interest" description="Disordered" evidence="1">
    <location>
        <begin position="66"/>
        <end position="85"/>
    </location>
</feature>